<name>A0A124FZX9_UNCT6</name>
<dbReference type="Proteomes" id="UP000053467">
    <property type="component" value="Unassembled WGS sequence"/>
</dbReference>
<dbReference type="EMBL" id="LGGX01000051">
    <property type="protein sequence ID" value="KUK85647.1"/>
    <property type="molecule type" value="Genomic_DNA"/>
</dbReference>
<organism evidence="1 2">
    <name type="scientific">candidate division TA06 bacterium 34_109</name>
    <dbReference type="NCBI Taxonomy" id="1635277"/>
    <lineage>
        <taxon>Bacteria</taxon>
        <taxon>Bacteria division TA06</taxon>
    </lineage>
</organism>
<proteinExistence type="predicted"/>
<protein>
    <submittedName>
        <fullName evidence="1">Uncharacterized protein</fullName>
    </submittedName>
</protein>
<evidence type="ECO:0000313" key="2">
    <source>
        <dbReference type="Proteomes" id="UP000053467"/>
    </source>
</evidence>
<dbReference type="AlphaFoldDB" id="A0A124FZX9"/>
<evidence type="ECO:0000313" key="1">
    <source>
        <dbReference type="EMBL" id="KUK85647.1"/>
    </source>
</evidence>
<accession>A0A124FZX9</accession>
<reference evidence="2" key="1">
    <citation type="journal article" date="2015" name="MBio">
        <title>Genome-Resolved Metagenomic Analysis Reveals Roles for Candidate Phyla and Other Microbial Community Members in Biogeochemical Transformations in Oil Reservoirs.</title>
        <authorList>
            <person name="Hu P."/>
            <person name="Tom L."/>
            <person name="Singh A."/>
            <person name="Thomas B.C."/>
            <person name="Baker B.J."/>
            <person name="Piceno Y.M."/>
            <person name="Andersen G.L."/>
            <person name="Banfield J.F."/>
        </authorList>
    </citation>
    <scope>NUCLEOTIDE SEQUENCE [LARGE SCALE GENOMIC DNA]</scope>
</reference>
<sequence>MLIIFIDERQKEKKVKKEPPNRGTLGVMNSKAMCFQRLEPKGYTIKKISDKYFK</sequence>
<comment type="caution">
    <text evidence="1">The sequence shown here is derived from an EMBL/GenBank/DDBJ whole genome shotgun (WGS) entry which is preliminary data.</text>
</comment>
<gene>
    <name evidence="1" type="ORF">XE03_1956</name>
</gene>